<feature type="region of interest" description="Disordered" evidence="1">
    <location>
        <begin position="313"/>
        <end position="339"/>
    </location>
</feature>
<feature type="compositionally biased region" description="Basic residues" evidence="1">
    <location>
        <begin position="225"/>
        <end position="236"/>
    </location>
</feature>
<feature type="compositionally biased region" description="Low complexity" evidence="1">
    <location>
        <begin position="169"/>
        <end position="183"/>
    </location>
</feature>
<dbReference type="Pfam" id="PF15255">
    <property type="entry name" value="CAP-ZIP_m"/>
    <property type="match status" value="1"/>
</dbReference>
<dbReference type="Proteomes" id="UP000695007">
    <property type="component" value="Unplaced"/>
</dbReference>
<name>A0AAJ6YDJ1_9HYME</name>
<dbReference type="InterPro" id="IPR029341">
    <property type="entry name" value="FAM21/CAPZIP"/>
</dbReference>
<evidence type="ECO:0000313" key="3">
    <source>
        <dbReference type="Proteomes" id="UP000695007"/>
    </source>
</evidence>
<dbReference type="AlphaFoldDB" id="A0AAJ6YDJ1"/>
<feature type="compositionally biased region" description="Basic and acidic residues" evidence="1">
    <location>
        <begin position="25"/>
        <end position="61"/>
    </location>
</feature>
<feature type="region of interest" description="Disordered" evidence="1">
    <location>
        <begin position="1"/>
        <end position="61"/>
    </location>
</feature>
<evidence type="ECO:0000259" key="2">
    <source>
        <dbReference type="Pfam" id="PF15255"/>
    </source>
</evidence>
<feature type="compositionally biased region" description="Basic and acidic residues" evidence="1">
    <location>
        <begin position="420"/>
        <end position="430"/>
    </location>
</feature>
<keyword evidence="3" id="KW-1185">Reference proteome</keyword>
<feature type="region of interest" description="Disordered" evidence="1">
    <location>
        <begin position="485"/>
        <end position="517"/>
    </location>
</feature>
<reference evidence="4" key="1">
    <citation type="submission" date="2025-08" db="UniProtKB">
        <authorList>
            <consortium name="RefSeq"/>
        </authorList>
    </citation>
    <scope>IDENTIFICATION</scope>
</reference>
<feature type="compositionally biased region" description="Basic and acidic residues" evidence="1">
    <location>
        <begin position="1"/>
        <end position="17"/>
    </location>
</feature>
<organism evidence="3 4">
    <name type="scientific">Ceratosolen solmsi marchali</name>
    <dbReference type="NCBI Taxonomy" id="326594"/>
    <lineage>
        <taxon>Eukaryota</taxon>
        <taxon>Metazoa</taxon>
        <taxon>Ecdysozoa</taxon>
        <taxon>Arthropoda</taxon>
        <taxon>Hexapoda</taxon>
        <taxon>Insecta</taxon>
        <taxon>Pterygota</taxon>
        <taxon>Neoptera</taxon>
        <taxon>Endopterygota</taxon>
        <taxon>Hymenoptera</taxon>
        <taxon>Apocrita</taxon>
        <taxon>Proctotrupomorpha</taxon>
        <taxon>Chalcidoidea</taxon>
        <taxon>Agaonidae</taxon>
        <taxon>Agaoninae</taxon>
        <taxon>Ceratosolen</taxon>
    </lineage>
</organism>
<dbReference type="KEGG" id="csol:105360782"/>
<accession>A0AAJ6YDJ1</accession>
<feature type="compositionally biased region" description="Polar residues" evidence="1">
    <location>
        <begin position="507"/>
        <end position="517"/>
    </location>
</feature>
<feature type="compositionally biased region" description="Polar residues" evidence="1">
    <location>
        <begin position="129"/>
        <end position="143"/>
    </location>
</feature>
<evidence type="ECO:0000256" key="1">
    <source>
        <dbReference type="SAM" id="MobiDB-lite"/>
    </source>
</evidence>
<feature type="compositionally biased region" description="Acidic residues" evidence="1">
    <location>
        <begin position="159"/>
        <end position="168"/>
    </location>
</feature>
<evidence type="ECO:0000313" key="4">
    <source>
        <dbReference type="RefSeq" id="XP_011496085.1"/>
    </source>
</evidence>
<feature type="compositionally biased region" description="Basic and acidic residues" evidence="1">
    <location>
        <begin position="366"/>
        <end position="405"/>
    </location>
</feature>
<feature type="region of interest" description="Disordered" evidence="1">
    <location>
        <begin position="109"/>
        <end position="270"/>
    </location>
</feature>
<feature type="compositionally biased region" description="Low complexity" evidence="1">
    <location>
        <begin position="251"/>
        <end position="270"/>
    </location>
</feature>
<feature type="compositionally biased region" description="Basic and acidic residues" evidence="1">
    <location>
        <begin position="116"/>
        <end position="125"/>
    </location>
</feature>
<proteinExistence type="predicted"/>
<sequence length="603" mass="67170">MEENKINEADSTYKRINESGSMLESNDKKEKKNTSIKSNENKSESEITEKKEVKEVNPEIEDKLNIDDVSKHTVLDSSSKKAIFTEIKQKLEKHKHEYFEKNIKSEFSVVDGAVSSKKEPPKTLKIEGTTLTSDELSANQQDTPPLLRKINDDKGNDNDPQDATDLESSEGSSPNFPSSESSPYTSDLNSRTKESSSPKSDNTELAISFDEPAQIETLASITSKSRVRIQSKRRPQSRYARQTALRHSGIDFDITDTTSNSISSDQLISDSDPNSITERYVFKGCFDGEKTNPHDSGHVDDKSDLSISRNTVTNLFSPSTDEEDLFDVPPDLPEDSATKEDSLFGRAPILSPVANLQTGKFTDIENSLHRSLENQTEKEVKNNNNNKEEKIESTDPLRDESHDPLEDPSQLFAFVTKTPSPDKNKGILLKKEDDSLFSSSSKLLDKVADPKSKSALDLFVDDDDTSDGAISEDDDNDLFKYIKKSSDTTKSESKLSTSSGTVKKNENTSLKSNKTKNIFDNSSDDEDIFTSIKKPMKKKTQSLFEDGDNFDDNIFGNPTSSSAIDKQPLVESEKVMAKKSVTKDLKKTAKKIVEDPLSVLRND</sequence>
<dbReference type="RefSeq" id="XP_011496085.1">
    <property type="nucleotide sequence ID" value="XM_011497783.1"/>
</dbReference>
<feature type="region of interest" description="Disordered" evidence="1">
    <location>
        <begin position="366"/>
        <end position="430"/>
    </location>
</feature>
<dbReference type="GeneID" id="105360782"/>
<gene>
    <name evidence="4" type="primary">LOC105360782</name>
</gene>
<protein>
    <submittedName>
        <fullName evidence="4">Calponin homology domain-containing protein DDB_G0272472-like</fullName>
    </submittedName>
</protein>
<feature type="domain" description="FAM21/CAPZIP" evidence="2">
    <location>
        <begin position="171"/>
        <end position="260"/>
    </location>
</feature>